<evidence type="ECO:0000259" key="2">
    <source>
        <dbReference type="Pfam" id="PF13581"/>
    </source>
</evidence>
<dbReference type="InterPro" id="IPR003594">
    <property type="entry name" value="HATPase_dom"/>
</dbReference>
<accession>A0ABW2CX30</accession>
<protein>
    <submittedName>
        <fullName evidence="3">ATP-binding protein</fullName>
    </submittedName>
</protein>
<comment type="caution">
    <text evidence="3">The sequence shown here is derived from an EMBL/GenBank/DDBJ whole genome shotgun (WGS) entry which is preliminary data.</text>
</comment>
<keyword evidence="1" id="KW-0418">Kinase</keyword>
<name>A0ABW2CX30_9ACTN</name>
<dbReference type="SUPFAM" id="SSF55874">
    <property type="entry name" value="ATPase domain of HSP90 chaperone/DNA topoisomerase II/histidine kinase"/>
    <property type="match status" value="1"/>
</dbReference>
<organism evidence="3 4">
    <name type="scientific">Actinomadura yumaensis</name>
    <dbReference type="NCBI Taxonomy" id="111807"/>
    <lineage>
        <taxon>Bacteria</taxon>
        <taxon>Bacillati</taxon>
        <taxon>Actinomycetota</taxon>
        <taxon>Actinomycetes</taxon>
        <taxon>Streptosporangiales</taxon>
        <taxon>Thermomonosporaceae</taxon>
        <taxon>Actinomadura</taxon>
    </lineage>
</organism>
<dbReference type="InterPro" id="IPR050267">
    <property type="entry name" value="Anti-sigma-factor_SerPK"/>
</dbReference>
<keyword evidence="1" id="KW-0723">Serine/threonine-protein kinase</keyword>
<sequence>MANEFSVLGTITLPGMGKSAGYLRVFARDILGADHPRLDDIGLCLTEKFTNATLHTASGKGGWVTVTVRTGRGVVRTEVTDDGADGRRPCTRPGNGFSEHGRGLMLIDALAERWGYDEAGPRTTVWAEFER</sequence>
<keyword evidence="3" id="KW-0067">ATP-binding</keyword>
<feature type="domain" description="Histidine kinase/HSP90-like ATPase" evidence="2">
    <location>
        <begin position="24"/>
        <end position="127"/>
    </location>
</feature>
<keyword evidence="3" id="KW-0547">Nucleotide-binding</keyword>
<dbReference type="EMBL" id="JBHSXS010000035">
    <property type="protein sequence ID" value="MFC6885203.1"/>
    <property type="molecule type" value="Genomic_DNA"/>
</dbReference>
<dbReference type="Gene3D" id="3.30.565.10">
    <property type="entry name" value="Histidine kinase-like ATPase, C-terminal domain"/>
    <property type="match status" value="1"/>
</dbReference>
<dbReference type="PANTHER" id="PTHR35526:SF3">
    <property type="entry name" value="ANTI-SIGMA-F FACTOR RSBW"/>
    <property type="match status" value="1"/>
</dbReference>
<evidence type="ECO:0000313" key="3">
    <source>
        <dbReference type="EMBL" id="MFC6885203.1"/>
    </source>
</evidence>
<dbReference type="PANTHER" id="PTHR35526">
    <property type="entry name" value="ANTI-SIGMA-F FACTOR RSBW-RELATED"/>
    <property type="match status" value="1"/>
</dbReference>
<proteinExistence type="predicted"/>
<dbReference type="Pfam" id="PF13581">
    <property type="entry name" value="HATPase_c_2"/>
    <property type="match status" value="1"/>
</dbReference>
<evidence type="ECO:0000313" key="4">
    <source>
        <dbReference type="Proteomes" id="UP001596380"/>
    </source>
</evidence>
<keyword evidence="1" id="KW-0808">Transferase</keyword>
<evidence type="ECO:0000256" key="1">
    <source>
        <dbReference type="ARBA" id="ARBA00022527"/>
    </source>
</evidence>
<dbReference type="InterPro" id="IPR036890">
    <property type="entry name" value="HATPase_C_sf"/>
</dbReference>
<dbReference type="GO" id="GO:0005524">
    <property type="term" value="F:ATP binding"/>
    <property type="evidence" value="ECO:0007669"/>
    <property type="project" value="UniProtKB-KW"/>
</dbReference>
<reference evidence="4" key="1">
    <citation type="journal article" date="2019" name="Int. J. Syst. Evol. Microbiol.">
        <title>The Global Catalogue of Microorganisms (GCM) 10K type strain sequencing project: providing services to taxonomists for standard genome sequencing and annotation.</title>
        <authorList>
            <consortium name="The Broad Institute Genomics Platform"/>
            <consortium name="The Broad Institute Genome Sequencing Center for Infectious Disease"/>
            <person name="Wu L."/>
            <person name="Ma J."/>
        </authorList>
    </citation>
    <scope>NUCLEOTIDE SEQUENCE [LARGE SCALE GENOMIC DNA]</scope>
    <source>
        <strain evidence="4">JCM 3369</strain>
    </source>
</reference>
<dbReference type="Proteomes" id="UP001596380">
    <property type="component" value="Unassembled WGS sequence"/>
</dbReference>
<dbReference type="CDD" id="cd16936">
    <property type="entry name" value="HATPase_RsbW-like"/>
    <property type="match status" value="1"/>
</dbReference>
<keyword evidence="4" id="KW-1185">Reference proteome</keyword>
<gene>
    <name evidence="3" type="ORF">ACFQKB_35980</name>
</gene>
<dbReference type="RefSeq" id="WP_160825886.1">
    <property type="nucleotide sequence ID" value="NZ_JBHSXS010000035.1"/>
</dbReference>